<dbReference type="EMBL" id="LWBR01000048">
    <property type="protein sequence ID" value="KZN95575.1"/>
    <property type="molecule type" value="Genomic_DNA"/>
</dbReference>
<proteinExistence type="predicted"/>
<dbReference type="PANTHER" id="PTHR33607:SF2">
    <property type="entry name" value="ENDONUCLEASE-1"/>
    <property type="match status" value="1"/>
</dbReference>
<keyword evidence="2" id="KW-0378">Hydrolase</keyword>
<reference evidence="3 4" key="1">
    <citation type="submission" date="2016-04" db="EMBL/GenBank/DDBJ databases">
        <title>Draft genome sequence of Aeribacillus pallidus 8m3 from petroleum reservoir.</title>
        <authorList>
            <person name="Poltaraus A.B."/>
            <person name="Nazina T.N."/>
            <person name="Tourova T.P."/>
            <person name="Malakho S.M."/>
            <person name="Korshunova A.V."/>
            <person name="Sokolova D.S."/>
        </authorList>
    </citation>
    <scope>NUCLEOTIDE SEQUENCE [LARGE SCALE GENOMIC DNA]</scope>
    <source>
        <strain evidence="3 4">8m3</strain>
    </source>
</reference>
<dbReference type="InterPro" id="IPR007346">
    <property type="entry name" value="Endonuclease-I"/>
</dbReference>
<protein>
    <submittedName>
        <fullName evidence="3">Endonuclease I</fullName>
    </submittedName>
</protein>
<dbReference type="GO" id="GO:0004519">
    <property type="term" value="F:endonuclease activity"/>
    <property type="evidence" value="ECO:0007669"/>
    <property type="project" value="UniProtKB-KW"/>
</dbReference>
<evidence type="ECO:0000313" key="3">
    <source>
        <dbReference type="EMBL" id="KZN95575.1"/>
    </source>
</evidence>
<dbReference type="GO" id="GO:0016787">
    <property type="term" value="F:hydrolase activity"/>
    <property type="evidence" value="ECO:0007669"/>
    <property type="project" value="UniProtKB-KW"/>
</dbReference>
<dbReference type="PANTHER" id="PTHR33607">
    <property type="entry name" value="ENDONUCLEASE-1"/>
    <property type="match status" value="1"/>
</dbReference>
<dbReference type="Proteomes" id="UP000076476">
    <property type="component" value="Unassembled WGS sequence"/>
</dbReference>
<evidence type="ECO:0000256" key="1">
    <source>
        <dbReference type="ARBA" id="ARBA00022722"/>
    </source>
</evidence>
<accession>A0A165X346</accession>
<keyword evidence="3" id="KW-0255">Endonuclease</keyword>
<evidence type="ECO:0000313" key="4">
    <source>
        <dbReference type="Proteomes" id="UP000076476"/>
    </source>
</evidence>
<gene>
    <name evidence="3" type="ORF">AZI98_13880</name>
</gene>
<comment type="caution">
    <text evidence="3">The sequence shown here is derived from an EMBL/GenBank/DDBJ whole genome shotgun (WGS) entry which is preliminary data.</text>
</comment>
<name>A0A165X346_9BACI</name>
<keyword evidence="4" id="KW-1185">Reference proteome</keyword>
<evidence type="ECO:0000256" key="2">
    <source>
        <dbReference type="ARBA" id="ARBA00022801"/>
    </source>
</evidence>
<dbReference type="InterPro" id="IPR044925">
    <property type="entry name" value="His-Me_finger_sf"/>
</dbReference>
<dbReference type="Pfam" id="PF04231">
    <property type="entry name" value="Endonuclease_1"/>
    <property type="match status" value="1"/>
</dbReference>
<dbReference type="SUPFAM" id="SSF54060">
    <property type="entry name" value="His-Me finger endonucleases"/>
    <property type="match status" value="1"/>
</dbReference>
<dbReference type="AlphaFoldDB" id="A0A165X346"/>
<dbReference type="STRING" id="33936.AZI98_13880"/>
<dbReference type="OrthoDB" id="9801679at2"/>
<organism evidence="3 4">
    <name type="scientific">Aeribacillus pallidus</name>
    <dbReference type="NCBI Taxonomy" id="33936"/>
    <lineage>
        <taxon>Bacteria</taxon>
        <taxon>Bacillati</taxon>
        <taxon>Bacillota</taxon>
        <taxon>Bacilli</taxon>
        <taxon>Bacillales</taxon>
        <taxon>Bacillaceae</taxon>
        <taxon>Aeribacillus</taxon>
    </lineage>
</organism>
<keyword evidence="1" id="KW-0540">Nuclease</keyword>
<sequence length="326" mass="39177">MGRKRRKDAPLIKNIAEHKEWQKKDRTRTSLTLLQNQEKIRQNTKFYYDPEKDKKDIEHYYKNVIGKEIKGLNLFYHYHNLVKKTHKNQLPYFICKDHYLYTWVDLQPDGTVKSIYSGEKSDPSRIIQEDFEIIQKRYEQFQALLEIVSKKDVSLLKKMKSIDLRLKYNTEHIVPQSWFHAREPMKSDLHHLFVCHPECNVKRSNYPFHDFSFYQPESPKEKIRNRCGVVKDGRFEPEHGKGTVARAMMYFLLRYPNEIKKSSLKQINLSLLIHWHESFPVSIYEKHRNQSIYYIQGNRNPFIDFQELAYKIKFPFHIGSCGVKES</sequence>